<accession>R7TXS4</accession>
<organism evidence="2">
    <name type="scientific">Capitella teleta</name>
    <name type="common">Polychaete worm</name>
    <dbReference type="NCBI Taxonomy" id="283909"/>
    <lineage>
        <taxon>Eukaryota</taxon>
        <taxon>Metazoa</taxon>
        <taxon>Spiralia</taxon>
        <taxon>Lophotrochozoa</taxon>
        <taxon>Annelida</taxon>
        <taxon>Polychaeta</taxon>
        <taxon>Sedentaria</taxon>
        <taxon>Scolecida</taxon>
        <taxon>Capitellidae</taxon>
        <taxon>Capitella</taxon>
    </lineage>
</organism>
<dbReference type="AlphaFoldDB" id="R7TXS4"/>
<dbReference type="HOGENOM" id="CLU_1919059_0_0_1"/>
<evidence type="ECO:0000256" key="1">
    <source>
        <dbReference type="SAM" id="MobiDB-lite"/>
    </source>
</evidence>
<evidence type="ECO:0000313" key="3">
    <source>
        <dbReference type="EnsemblMetazoa" id="CapteP198999"/>
    </source>
</evidence>
<sequence length="132" mass="14425">MDIIEVNSKNPEPLHVKHDVACQGLMTRSQASSNTKRAQSGDTKTPLFLSPSTIAVWQTVASNVALFLGSDRSVANQTGQQFRSTKKYFISLIQMPLNVAICALERPRATLRPRGPDLAPGPEFGDPVIQLH</sequence>
<gene>
    <name evidence="2" type="ORF">CAPTEDRAFT_198999</name>
</gene>
<dbReference type="EnsemblMetazoa" id="CapteT198999">
    <property type="protein sequence ID" value="CapteP198999"/>
    <property type="gene ID" value="CapteG198999"/>
</dbReference>
<dbReference type="EMBL" id="AMQN01011678">
    <property type="status" value="NOT_ANNOTATED_CDS"/>
    <property type="molecule type" value="Genomic_DNA"/>
</dbReference>
<evidence type="ECO:0000313" key="4">
    <source>
        <dbReference type="Proteomes" id="UP000014760"/>
    </source>
</evidence>
<reference evidence="2 4" key="2">
    <citation type="journal article" date="2013" name="Nature">
        <title>Insights into bilaterian evolution from three spiralian genomes.</title>
        <authorList>
            <person name="Simakov O."/>
            <person name="Marletaz F."/>
            <person name="Cho S.J."/>
            <person name="Edsinger-Gonzales E."/>
            <person name="Havlak P."/>
            <person name="Hellsten U."/>
            <person name="Kuo D.H."/>
            <person name="Larsson T."/>
            <person name="Lv J."/>
            <person name="Arendt D."/>
            <person name="Savage R."/>
            <person name="Osoegawa K."/>
            <person name="de Jong P."/>
            <person name="Grimwood J."/>
            <person name="Chapman J.A."/>
            <person name="Shapiro H."/>
            <person name="Aerts A."/>
            <person name="Otillar R.P."/>
            <person name="Terry A.Y."/>
            <person name="Boore J.L."/>
            <person name="Grigoriev I.V."/>
            <person name="Lindberg D.R."/>
            <person name="Seaver E.C."/>
            <person name="Weisblat D.A."/>
            <person name="Putnam N.H."/>
            <person name="Rokhsar D.S."/>
        </authorList>
    </citation>
    <scope>NUCLEOTIDE SEQUENCE</scope>
    <source>
        <strain evidence="2 4">I ESC-2004</strain>
    </source>
</reference>
<feature type="region of interest" description="Disordered" evidence="1">
    <location>
        <begin position="112"/>
        <end position="132"/>
    </location>
</feature>
<name>R7TXS4_CAPTE</name>
<dbReference type="Proteomes" id="UP000014760">
    <property type="component" value="Unassembled WGS sequence"/>
</dbReference>
<reference evidence="3" key="3">
    <citation type="submission" date="2015-06" db="UniProtKB">
        <authorList>
            <consortium name="EnsemblMetazoa"/>
        </authorList>
    </citation>
    <scope>IDENTIFICATION</scope>
</reference>
<protein>
    <submittedName>
        <fullName evidence="2 3">Uncharacterized protein</fullName>
    </submittedName>
</protein>
<keyword evidence="4" id="KW-1185">Reference proteome</keyword>
<evidence type="ECO:0000313" key="2">
    <source>
        <dbReference type="EMBL" id="ELT95765.1"/>
    </source>
</evidence>
<dbReference type="EMBL" id="KB309022">
    <property type="protein sequence ID" value="ELT95765.1"/>
    <property type="molecule type" value="Genomic_DNA"/>
</dbReference>
<reference evidence="4" key="1">
    <citation type="submission" date="2012-12" db="EMBL/GenBank/DDBJ databases">
        <authorList>
            <person name="Hellsten U."/>
            <person name="Grimwood J."/>
            <person name="Chapman J.A."/>
            <person name="Shapiro H."/>
            <person name="Aerts A."/>
            <person name="Otillar R.P."/>
            <person name="Terry A.Y."/>
            <person name="Boore J.L."/>
            <person name="Simakov O."/>
            <person name="Marletaz F."/>
            <person name="Cho S.-J."/>
            <person name="Edsinger-Gonzales E."/>
            <person name="Havlak P."/>
            <person name="Kuo D.-H."/>
            <person name="Larsson T."/>
            <person name="Lv J."/>
            <person name="Arendt D."/>
            <person name="Savage R."/>
            <person name="Osoegawa K."/>
            <person name="de Jong P."/>
            <person name="Lindberg D.R."/>
            <person name="Seaver E.C."/>
            <person name="Weisblat D.A."/>
            <person name="Putnam N.H."/>
            <person name="Grigoriev I.V."/>
            <person name="Rokhsar D.S."/>
        </authorList>
    </citation>
    <scope>NUCLEOTIDE SEQUENCE</scope>
    <source>
        <strain evidence="4">I ESC-2004</strain>
    </source>
</reference>
<proteinExistence type="predicted"/>